<feature type="domain" description="RES" evidence="1">
    <location>
        <begin position="79"/>
        <end position="204"/>
    </location>
</feature>
<organism evidence="2 3">
    <name type="scientific">Nitratireductor aestuarii</name>
    <dbReference type="NCBI Taxonomy" id="1735103"/>
    <lineage>
        <taxon>Bacteria</taxon>
        <taxon>Pseudomonadati</taxon>
        <taxon>Pseudomonadota</taxon>
        <taxon>Alphaproteobacteria</taxon>
        <taxon>Hyphomicrobiales</taxon>
        <taxon>Phyllobacteriaceae</taxon>
        <taxon>Nitratireductor</taxon>
    </lineage>
</organism>
<dbReference type="Proteomes" id="UP000636264">
    <property type="component" value="Unassembled WGS sequence"/>
</dbReference>
<evidence type="ECO:0000313" key="3">
    <source>
        <dbReference type="Proteomes" id="UP000636264"/>
    </source>
</evidence>
<protein>
    <recommendedName>
        <fullName evidence="1">RES domain-containing protein</fullName>
    </recommendedName>
</protein>
<dbReference type="InterPro" id="IPR014914">
    <property type="entry name" value="RES_dom"/>
</dbReference>
<dbReference type="AlphaFoldDB" id="A0A916W6N7"/>
<gene>
    <name evidence="2" type="ORF">GCM10011385_28100</name>
</gene>
<evidence type="ECO:0000259" key="1">
    <source>
        <dbReference type="SMART" id="SM00953"/>
    </source>
</evidence>
<reference evidence="2" key="1">
    <citation type="journal article" date="2014" name="Int. J. Syst. Evol. Microbiol.">
        <title>Complete genome sequence of Corynebacterium casei LMG S-19264T (=DSM 44701T), isolated from a smear-ripened cheese.</title>
        <authorList>
            <consortium name="US DOE Joint Genome Institute (JGI-PGF)"/>
            <person name="Walter F."/>
            <person name="Albersmeier A."/>
            <person name="Kalinowski J."/>
            <person name="Ruckert C."/>
        </authorList>
    </citation>
    <scope>NUCLEOTIDE SEQUENCE</scope>
    <source>
        <strain evidence="2">CGMCC 1.15320</strain>
    </source>
</reference>
<reference evidence="2" key="2">
    <citation type="submission" date="2020-09" db="EMBL/GenBank/DDBJ databases">
        <authorList>
            <person name="Sun Q."/>
            <person name="Zhou Y."/>
        </authorList>
    </citation>
    <scope>NUCLEOTIDE SEQUENCE</scope>
    <source>
        <strain evidence="2">CGMCC 1.15320</strain>
    </source>
</reference>
<sequence>MSEGIPQCHVQWPKAYRLIRSIYPPIDLFEDIADPADWEALASAEAKANPRVQEHMGRLDLVPPHRRVGGPGASYLMAPFVHVSTDRPGRFTDGSYGVYSAGNQEEVALREVAYHHGRAMAASAEEPGWTSQFRMLVNSLDLELHDVRGMERYHHPDDYQVSQTLGRELRKSGANGVVYRSVRCPGGECAAIFWPDLMPIPVQADHFEFHWDGERVDRVRNCRTKAIYAL</sequence>
<dbReference type="Pfam" id="PF08808">
    <property type="entry name" value="RES"/>
    <property type="match status" value="1"/>
</dbReference>
<proteinExistence type="predicted"/>
<comment type="caution">
    <text evidence="2">The sequence shown here is derived from an EMBL/GenBank/DDBJ whole genome shotgun (WGS) entry which is preliminary data.</text>
</comment>
<dbReference type="SMART" id="SM00953">
    <property type="entry name" value="RES"/>
    <property type="match status" value="1"/>
</dbReference>
<name>A0A916W6N7_9HYPH</name>
<keyword evidence="3" id="KW-1185">Reference proteome</keyword>
<dbReference type="EMBL" id="BMIF01000008">
    <property type="protein sequence ID" value="GGA72587.1"/>
    <property type="molecule type" value="Genomic_DNA"/>
</dbReference>
<evidence type="ECO:0000313" key="2">
    <source>
        <dbReference type="EMBL" id="GGA72587.1"/>
    </source>
</evidence>
<accession>A0A916W6N7</accession>